<dbReference type="PROSITE" id="PS50096">
    <property type="entry name" value="IQ"/>
    <property type="match status" value="1"/>
</dbReference>
<dbReference type="GeneID" id="114427911"/>
<accession>A0A6P7HD38</accession>
<dbReference type="OrthoDB" id="6161953at2759"/>
<dbReference type="PANTHER" id="PTHR16049">
    <property type="entry name" value="IQ DOMAIN-CONTAINING PROTEIN C"/>
    <property type="match status" value="1"/>
</dbReference>
<dbReference type="InterPro" id="IPR000048">
    <property type="entry name" value="IQ_motif_EF-hand-BS"/>
</dbReference>
<evidence type="ECO:0000313" key="2">
    <source>
        <dbReference type="RefSeq" id="XP_028251948.1"/>
    </source>
</evidence>
<protein>
    <submittedName>
        <fullName evidence="2">IQ domain-containing protein C</fullName>
    </submittedName>
</protein>
<dbReference type="AlphaFoldDB" id="A0A6P7HD38"/>
<reference evidence="2" key="2">
    <citation type="submission" date="2025-08" db="UniProtKB">
        <authorList>
            <consortium name="RefSeq"/>
        </authorList>
    </citation>
    <scope>IDENTIFICATION</scope>
</reference>
<dbReference type="InterPro" id="IPR042506">
    <property type="entry name" value="IQCC"/>
</dbReference>
<dbReference type="CTD" id="55721"/>
<evidence type="ECO:0000313" key="1">
    <source>
        <dbReference type="Proteomes" id="UP000515145"/>
    </source>
</evidence>
<organism evidence="1 2">
    <name type="scientific">Parambassis ranga</name>
    <name type="common">Indian glassy fish</name>
    <dbReference type="NCBI Taxonomy" id="210632"/>
    <lineage>
        <taxon>Eukaryota</taxon>
        <taxon>Metazoa</taxon>
        <taxon>Chordata</taxon>
        <taxon>Craniata</taxon>
        <taxon>Vertebrata</taxon>
        <taxon>Euteleostomi</taxon>
        <taxon>Actinopterygii</taxon>
        <taxon>Neopterygii</taxon>
        <taxon>Teleostei</taxon>
        <taxon>Neoteleostei</taxon>
        <taxon>Acanthomorphata</taxon>
        <taxon>Ovalentaria</taxon>
        <taxon>Ambassidae</taxon>
        <taxon>Parambassis</taxon>
    </lineage>
</organism>
<proteinExistence type="predicted"/>
<gene>
    <name evidence="2" type="primary">iqcc</name>
</gene>
<dbReference type="Proteomes" id="UP000515145">
    <property type="component" value="Chromosome 22"/>
</dbReference>
<dbReference type="Pfam" id="PF00612">
    <property type="entry name" value="IQ"/>
    <property type="match status" value="1"/>
</dbReference>
<reference evidence="1" key="1">
    <citation type="submission" date="2024-06" db="UniProtKB">
        <authorList>
            <consortium name="RefSeq"/>
        </authorList>
    </citation>
    <scope>NUCLEOTIDE SEQUENCE [LARGE SCALE GENOMIC DNA]</scope>
</reference>
<dbReference type="PANTHER" id="PTHR16049:SF8">
    <property type="entry name" value="IQ DOMAIN-CONTAINING PROTEIN C"/>
    <property type="match status" value="1"/>
</dbReference>
<keyword evidence="1" id="KW-1185">Reference proteome</keyword>
<sequence>MDRDKWEKTITQFQACIRGYLVRKEVRSAQEDFEKIVKEIDGGLTQLKWTGTVISFPHFTDAGGPYVLSCTSASKPSDAGACVSARSQSPAPLPEERDHCVLLEKTEAERDEAHVCLPSSSEEQGQRTVENKDGEVMESLERSSIWSSLELDMNYDPSYKGPPQQHCLAQEVPRTPEALRLHRNTLTMELVWLQQAIDSRKKYLSLKDRLSVS</sequence>
<dbReference type="InParanoid" id="A0A6P7HD38"/>
<dbReference type="Gene3D" id="4.10.270.10">
    <property type="entry name" value="Myosin, subunit A"/>
    <property type="match status" value="1"/>
</dbReference>
<name>A0A6P7HD38_9TELE</name>
<dbReference type="RefSeq" id="XP_028251948.1">
    <property type="nucleotide sequence ID" value="XM_028396147.1"/>
</dbReference>